<accession>A0A1M5J7P0</accession>
<feature type="domain" description="DUF3152" evidence="2">
    <location>
        <begin position="193"/>
        <end position="392"/>
    </location>
</feature>
<evidence type="ECO:0000259" key="2">
    <source>
        <dbReference type="Pfam" id="PF11350"/>
    </source>
</evidence>
<dbReference type="AlphaFoldDB" id="A0A1M5J7P0"/>
<feature type="compositionally biased region" description="Low complexity" evidence="1">
    <location>
        <begin position="33"/>
        <end position="44"/>
    </location>
</feature>
<evidence type="ECO:0000256" key="1">
    <source>
        <dbReference type="SAM" id="MobiDB-lite"/>
    </source>
</evidence>
<evidence type="ECO:0000313" key="4">
    <source>
        <dbReference type="Proteomes" id="UP000184501"/>
    </source>
</evidence>
<organism evidence="3 4">
    <name type="scientific">Streptoalloteichus hindustanus</name>
    <dbReference type="NCBI Taxonomy" id="2017"/>
    <lineage>
        <taxon>Bacteria</taxon>
        <taxon>Bacillati</taxon>
        <taxon>Actinomycetota</taxon>
        <taxon>Actinomycetes</taxon>
        <taxon>Pseudonocardiales</taxon>
        <taxon>Pseudonocardiaceae</taxon>
        <taxon>Streptoalloteichus</taxon>
    </lineage>
</organism>
<evidence type="ECO:0000313" key="3">
    <source>
        <dbReference type="EMBL" id="SHG36511.1"/>
    </source>
</evidence>
<feature type="region of interest" description="Disordered" evidence="1">
    <location>
        <begin position="151"/>
        <end position="183"/>
    </location>
</feature>
<feature type="compositionally biased region" description="Low complexity" evidence="1">
    <location>
        <begin position="75"/>
        <end position="91"/>
    </location>
</feature>
<gene>
    <name evidence="3" type="ORF">SAMN05444320_108167</name>
</gene>
<keyword evidence="4" id="KW-1185">Reference proteome</keyword>
<dbReference type="Proteomes" id="UP000184501">
    <property type="component" value="Unassembled WGS sequence"/>
</dbReference>
<dbReference type="InterPro" id="IPR022603">
    <property type="entry name" value="DUF3152"/>
</dbReference>
<sequence>MPLPRSDRVVWQSGSVTRTPQGPRGGVAKRAPAESAPSRPATRPHQGEERYRRGGRRTTAEPLAASWDPAVEAGSGAAAEPADPTAAATDSAADDASEPSAGGSRRGRPRGGKKGIAGFLSTYGWRVYALPVLLVVTALAVFNTTNPGQEGAQAAGVQNQANANTDQTTSSRVPLVPNPDPKLYDAAKASAELPGGGAFPERGQRTWAVVPGKGEPFGGPNVFKYTIEVENGIDMPSVGTDFAHHVEQILRDTRSWIGDGKHGFQRVDSGKADLRISLTTQMTTREICGWDIKFEGSCYDPPSKRVTINTARWTRGAVAFQGALIDYKTYVINHEVGHGLGQQHKPCAKDGDLAPIMMQQSWGVSNDYLAALGTDNVKADGKTCRPNAWPYPTVN</sequence>
<dbReference type="Pfam" id="PF11350">
    <property type="entry name" value="DUF3152"/>
    <property type="match status" value="1"/>
</dbReference>
<dbReference type="STRING" id="2017.SAMN05444320_108167"/>
<dbReference type="EMBL" id="FQVN01000008">
    <property type="protein sequence ID" value="SHG36511.1"/>
    <property type="molecule type" value="Genomic_DNA"/>
</dbReference>
<reference evidence="3 4" key="1">
    <citation type="submission" date="2016-11" db="EMBL/GenBank/DDBJ databases">
        <authorList>
            <person name="Jaros S."/>
            <person name="Januszkiewicz K."/>
            <person name="Wedrychowicz H."/>
        </authorList>
    </citation>
    <scope>NUCLEOTIDE SEQUENCE [LARGE SCALE GENOMIC DNA]</scope>
    <source>
        <strain evidence="3 4">DSM 44523</strain>
    </source>
</reference>
<dbReference type="SUPFAM" id="SSF55486">
    <property type="entry name" value="Metalloproteases ('zincins'), catalytic domain"/>
    <property type="match status" value="1"/>
</dbReference>
<name>A0A1M5J7P0_STRHI</name>
<feature type="region of interest" description="Disordered" evidence="1">
    <location>
        <begin position="1"/>
        <end position="113"/>
    </location>
</feature>
<feature type="compositionally biased region" description="Low complexity" evidence="1">
    <location>
        <begin position="151"/>
        <end position="164"/>
    </location>
</feature>
<proteinExistence type="predicted"/>
<protein>
    <recommendedName>
        <fullName evidence="2">DUF3152 domain-containing protein</fullName>
    </recommendedName>
</protein>